<feature type="domain" description="Phage tail tape measure protein" evidence="4">
    <location>
        <begin position="199"/>
        <end position="392"/>
    </location>
</feature>
<dbReference type="InterPro" id="IPR010090">
    <property type="entry name" value="Phage_tape_meas"/>
</dbReference>
<dbReference type="PANTHER" id="PTHR37813:SF1">
    <property type="entry name" value="FELS-2 PROPHAGE PROTEIN"/>
    <property type="match status" value="1"/>
</dbReference>
<evidence type="ECO:0000259" key="4">
    <source>
        <dbReference type="Pfam" id="PF10145"/>
    </source>
</evidence>
<feature type="coiled-coil region" evidence="2">
    <location>
        <begin position="64"/>
        <end position="140"/>
    </location>
</feature>
<dbReference type="AlphaFoldDB" id="A0A9W5Y9G2"/>
<reference evidence="5" key="1">
    <citation type="submission" date="2022-06" db="EMBL/GenBank/DDBJ databases">
        <title>Vallitalea longa sp. nov., an anaerobic bacterium isolated from marine sediment.</title>
        <authorList>
            <person name="Hirano S."/>
            <person name="Terahara T."/>
            <person name="Mori K."/>
            <person name="Hamada M."/>
            <person name="Matsumoto R."/>
            <person name="Kobayashi T."/>
        </authorList>
    </citation>
    <scope>NUCLEOTIDE SEQUENCE</scope>
    <source>
        <strain evidence="5">SH18-1</strain>
    </source>
</reference>
<accession>A0A9W5Y9G2</accession>
<dbReference type="PANTHER" id="PTHR37813">
    <property type="entry name" value="FELS-2 PROPHAGE PROTEIN"/>
    <property type="match status" value="1"/>
</dbReference>
<comment type="caution">
    <text evidence="5">The sequence shown here is derived from an EMBL/GenBank/DDBJ whole genome shotgun (WGS) entry which is preliminary data.</text>
</comment>
<proteinExistence type="predicted"/>
<keyword evidence="3" id="KW-1133">Transmembrane helix</keyword>
<keyword evidence="3" id="KW-0812">Transmembrane</keyword>
<evidence type="ECO:0000256" key="2">
    <source>
        <dbReference type="SAM" id="Coils"/>
    </source>
</evidence>
<evidence type="ECO:0000256" key="3">
    <source>
        <dbReference type="SAM" id="Phobius"/>
    </source>
</evidence>
<feature type="transmembrane region" description="Helical" evidence="3">
    <location>
        <begin position="532"/>
        <end position="551"/>
    </location>
</feature>
<feature type="transmembrane region" description="Helical" evidence="3">
    <location>
        <begin position="507"/>
        <end position="525"/>
    </location>
</feature>
<keyword evidence="1" id="KW-1188">Viral release from host cell</keyword>
<evidence type="ECO:0000256" key="1">
    <source>
        <dbReference type="ARBA" id="ARBA00022612"/>
    </source>
</evidence>
<dbReference type="RefSeq" id="WP_281814064.1">
    <property type="nucleotide sequence ID" value="NZ_BRLB01000002.1"/>
</dbReference>
<feature type="transmembrane region" description="Helical" evidence="3">
    <location>
        <begin position="482"/>
        <end position="501"/>
    </location>
</feature>
<evidence type="ECO:0000313" key="6">
    <source>
        <dbReference type="Proteomes" id="UP001144256"/>
    </source>
</evidence>
<keyword evidence="2" id="KW-0175">Coiled coil</keyword>
<protein>
    <recommendedName>
        <fullName evidence="4">Phage tail tape measure protein domain-containing protein</fullName>
    </recommendedName>
</protein>
<dbReference type="SUPFAM" id="SSF57997">
    <property type="entry name" value="Tropomyosin"/>
    <property type="match status" value="1"/>
</dbReference>
<dbReference type="EMBL" id="BRLB01000002">
    <property type="protein sequence ID" value="GKX29009.1"/>
    <property type="molecule type" value="Genomic_DNA"/>
</dbReference>
<dbReference type="Pfam" id="PF10145">
    <property type="entry name" value="PhageMin_Tail"/>
    <property type="match status" value="1"/>
</dbReference>
<organism evidence="5 6">
    <name type="scientific">Vallitalea longa</name>
    <dbReference type="NCBI Taxonomy" id="2936439"/>
    <lineage>
        <taxon>Bacteria</taxon>
        <taxon>Bacillati</taxon>
        <taxon>Bacillota</taxon>
        <taxon>Clostridia</taxon>
        <taxon>Lachnospirales</taxon>
        <taxon>Vallitaleaceae</taxon>
        <taxon>Vallitalea</taxon>
    </lineage>
</organism>
<dbReference type="NCBIfam" id="TIGR01760">
    <property type="entry name" value="tape_meas_TP901"/>
    <property type="match status" value="1"/>
</dbReference>
<sequence length="664" mass="72264">MNKEFQTIIKVGMNATDFNKNSSEVSRRIKLLDTSFREASARAKAYGESTDTLKQKHTILTEKINLQTQRVQKLKHQYEKSRKETGDNSKATDTLAIRYNNAIIQLRRIEGQLDKTNKNIKEQSKALTEVQQKMKDYGDRVKKVGEQANEISNGMLKVGAAITAVGAVVTKIGIDFDTSMRKVKTIADETQVSNKQLSDSVLELSSKYGIANTEIANSLYETLSAGVETKKSISFLDDAIKNSIGGFTDATTSVNTLTNILNAYNVETEKSIEISDKLLVLQKLGKTTIGEFGDQIGKVAPLASQANVNIDELLGSIATLTKNSIKGKESITAMKAVISNIIKPSVEASIEANRLGMKFNAAGLKAKGFAGFLDMVIERTHGNTESLTKLFGSVEALNAVMLLTSDKGAKDFKEALDAMADSTGMTDEAVKDMDGSGRNLDETIQTLKNSATEAFYAIEPILTTILNILNPIFKAFSNINPIILRFITIFGIMLVVIGSFIKLAGTLAISIGAISATMGTLGITCSISASHILIVVGALAALAFILALVLGRSKDVSKGIEDVTNSVSNMKLPQPEVPKEYVPKQYSVNGSHRNGLKTVPFDGYKAELHKNEEVLTASDPRNINNDKKYGGDNFYITIDTSNIKDINDIVEIARNARQNRRQYA</sequence>
<dbReference type="Gene3D" id="1.10.287.950">
    <property type="entry name" value="Methyl-accepting chemotaxis protein"/>
    <property type="match status" value="1"/>
</dbReference>
<keyword evidence="6" id="KW-1185">Reference proteome</keyword>
<name>A0A9W5Y9G2_9FIRM</name>
<gene>
    <name evidence="5" type="ORF">SH1V18_14890</name>
</gene>
<dbReference type="Proteomes" id="UP001144256">
    <property type="component" value="Unassembled WGS sequence"/>
</dbReference>
<evidence type="ECO:0000313" key="5">
    <source>
        <dbReference type="EMBL" id="GKX29009.1"/>
    </source>
</evidence>
<keyword evidence="3" id="KW-0472">Membrane</keyword>